<evidence type="ECO:0000313" key="2">
    <source>
        <dbReference type="Proteomes" id="UP000179935"/>
    </source>
</evidence>
<comment type="caution">
    <text evidence="1">The sequence shown here is derived from an EMBL/GenBank/DDBJ whole genome shotgun (WGS) entry which is preliminary data.</text>
</comment>
<name>A0A1S2PAY3_9ACTN</name>
<dbReference type="STRING" id="1428652.BIV24_17125"/>
<sequence>MAHDTETLDQRTRAATRLALPAVGTRTPEQVRGAACVWCEDELSNADAVDLGQRSGNFAGQVTRWFPRGCARCVRVAVRTEYANHAGTCEQCADDPTVCEIRRDLRRLALEVRRLVSEARR</sequence>
<protein>
    <submittedName>
        <fullName evidence="1">Uncharacterized protein</fullName>
    </submittedName>
</protein>
<reference evidence="1 2" key="1">
    <citation type="submission" date="2016-10" db="EMBL/GenBank/DDBJ databases">
        <title>Genome sequence of Streptomyces sp. MUSC 93.</title>
        <authorList>
            <person name="Lee L.-H."/>
            <person name="Ser H.-L."/>
            <person name="Law J.W.-F."/>
        </authorList>
    </citation>
    <scope>NUCLEOTIDE SEQUENCE [LARGE SCALE GENOMIC DNA]</scope>
    <source>
        <strain evidence="1 2">MUSC 93</strain>
    </source>
</reference>
<dbReference type="Proteomes" id="UP000179935">
    <property type="component" value="Unassembled WGS sequence"/>
</dbReference>
<evidence type="ECO:0000313" key="1">
    <source>
        <dbReference type="EMBL" id="OIJ90901.1"/>
    </source>
</evidence>
<dbReference type="EMBL" id="MLYP01000043">
    <property type="protein sequence ID" value="OIJ90901.1"/>
    <property type="molecule type" value="Genomic_DNA"/>
</dbReference>
<proteinExistence type="predicted"/>
<dbReference type="RefSeq" id="WP_071367194.1">
    <property type="nucleotide sequence ID" value="NZ_MLYP01000043.1"/>
</dbReference>
<keyword evidence="2" id="KW-1185">Reference proteome</keyword>
<dbReference type="AlphaFoldDB" id="A0A1S2PAY3"/>
<organism evidence="1 2">
    <name type="scientific">Streptomyces colonosanans</name>
    <dbReference type="NCBI Taxonomy" id="1428652"/>
    <lineage>
        <taxon>Bacteria</taxon>
        <taxon>Bacillati</taxon>
        <taxon>Actinomycetota</taxon>
        <taxon>Actinomycetes</taxon>
        <taxon>Kitasatosporales</taxon>
        <taxon>Streptomycetaceae</taxon>
        <taxon>Streptomyces</taxon>
    </lineage>
</organism>
<dbReference type="OrthoDB" id="4260134at2"/>
<gene>
    <name evidence="1" type="ORF">BIV24_17125</name>
</gene>
<accession>A0A1S2PAY3</accession>